<dbReference type="Pfam" id="PF09084">
    <property type="entry name" value="NMT1"/>
    <property type="match status" value="1"/>
</dbReference>
<feature type="signal peptide" evidence="2">
    <location>
        <begin position="1"/>
        <end position="30"/>
    </location>
</feature>
<accession>A0A1C2E9Q3</accession>
<dbReference type="RefSeq" id="WP_065987592.1">
    <property type="nucleotide sequence ID" value="NZ_MDEN01000057.1"/>
</dbReference>
<evidence type="ECO:0000313" key="4">
    <source>
        <dbReference type="EMBL" id="OCX23689.1"/>
    </source>
</evidence>
<name>A0A1C2E9Q3_9PSED</name>
<feature type="domain" description="Solute-binding protein family 3/N-terminal" evidence="3">
    <location>
        <begin position="32"/>
        <end position="260"/>
    </location>
</feature>
<feature type="chain" id="PRO_5008660337" evidence="2">
    <location>
        <begin position="31"/>
        <end position="371"/>
    </location>
</feature>
<dbReference type="InterPro" id="IPR001638">
    <property type="entry name" value="Solute-binding_3/MltF_N"/>
</dbReference>
<dbReference type="EMBL" id="MDEN01000057">
    <property type="protein sequence ID" value="OCX23689.1"/>
    <property type="molecule type" value="Genomic_DNA"/>
</dbReference>
<evidence type="ECO:0000256" key="2">
    <source>
        <dbReference type="SAM" id="SignalP"/>
    </source>
</evidence>
<comment type="caution">
    <text evidence="4">The sequence shown here is derived from an EMBL/GenBank/DDBJ whole genome shotgun (WGS) entry which is preliminary data.</text>
</comment>
<dbReference type="PANTHER" id="PTHR30024:SF21">
    <property type="entry name" value="ABC TRANSPORTER SUBSTRATE-BINDING PROTEIN"/>
    <property type="match status" value="1"/>
</dbReference>
<dbReference type="OrthoDB" id="9780180at2"/>
<dbReference type="SUPFAM" id="SSF53850">
    <property type="entry name" value="Periplasmic binding protein-like II"/>
    <property type="match status" value="1"/>
</dbReference>
<comment type="similarity">
    <text evidence="1">Belongs to the bacterial solute-binding protein SsuA/TauA family.</text>
</comment>
<reference evidence="4 5" key="1">
    <citation type="submission" date="2016-08" db="EMBL/GenBank/DDBJ databases">
        <title>Whole genome sequence of Pseudomonas graminis strain UASWS1507, a potential biological control agent for agriculture.</title>
        <authorList>
            <person name="Crovadore J."/>
            <person name="Calmin G."/>
            <person name="Chablais R."/>
            <person name="Cochard B."/>
            <person name="Lefort F."/>
        </authorList>
    </citation>
    <scope>NUCLEOTIDE SEQUENCE [LARGE SCALE GENOMIC DNA]</scope>
    <source>
        <strain evidence="4 5">UASWS1507</strain>
    </source>
</reference>
<dbReference type="Proteomes" id="UP000095143">
    <property type="component" value="Unassembled WGS sequence"/>
</dbReference>
<keyword evidence="2" id="KW-0732">Signal</keyword>
<evidence type="ECO:0000313" key="5">
    <source>
        <dbReference type="Proteomes" id="UP000095143"/>
    </source>
</evidence>
<dbReference type="InterPro" id="IPR015168">
    <property type="entry name" value="SsuA/THI5"/>
</dbReference>
<evidence type="ECO:0000259" key="3">
    <source>
        <dbReference type="SMART" id="SM00062"/>
    </source>
</evidence>
<proteinExistence type="inferred from homology"/>
<dbReference type="Gene3D" id="3.40.190.10">
    <property type="entry name" value="Periplasmic binding protein-like II"/>
    <property type="match status" value="2"/>
</dbReference>
<dbReference type="AlphaFoldDB" id="A0A1C2E9Q3"/>
<evidence type="ECO:0000256" key="1">
    <source>
        <dbReference type="ARBA" id="ARBA00010742"/>
    </source>
</evidence>
<dbReference type="SMART" id="SM00062">
    <property type="entry name" value="PBPb"/>
    <property type="match status" value="1"/>
</dbReference>
<protein>
    <submittedName>
        <fullName evidence="4">Nitrate ABC transporter substrate-binding protein</fullName>
    </submittedName>
</protein>
<gene>
    <name evidence="4" type="ORF">BBI10_06630</name>
</gene>
<sequence length="371" mass="40023">MANPKRTSLFSKTRVATALAALLMMPLAEADVLRIGVASAGGGDPVTFSGSSLGIVRNQQRLEKAFAGTDIEVQWFFFKGAGPAINEALSNQQLDFAYEGDLPAVVGRSNGLDTKLLAAIGVRSNVYLAVPKGSEIKSVEDLKGKKVAVFRGTNAHLVSIKLLADHGMTERDLKVINLDSGSSQAALASKGVDAAFGGRELFKLRDQELADIIFDNPDNNVRYTRQCALVVRGDYEKQHADNVQKVVNVLVDAARWESEASNRDAVLNEWAKTNEPLASLQADFGGLDLRDSASPLVDAFLRDSYQAVADQARNEKMIRRPVSVEGWFDTRYLDNALKAKGLEHYWTAYGADGKAANTATASSDKSVNNGG</sequence>
<dbReference type="PANTHER" id="PTHR30024">
    <property type="entry name" value="ALIPHATIC SULFONATES-BINDING PROTEIN-RELATED"/>
    <property type="match status" value="1"/>
</dbReference>
<organism evidence="4 5">
    <name type="scientific">Pseudomonas graminis</name>
    <dbReference type="NCBI Taxonomy" id="158627"/>
    <lineage>
        <taxon>Bacteria</taxon>
        <taxon>Pseudomonadati</taxon>
        <taxon>Pseudomonadota</taxon>
        <taxon>Gammaproteobacteria</taxon>
        <taxon>Pseudomonadales</taxon>
        <taxon>Pseudomonadaceae</taxon>
        <taxon>Pseudomonas</taxon>
    </lineage>
</organism>